<dbReference type="EMBL" id="JAHRIM010076872">
    <property type="protein sequence ID" value="MEQ2274341.1"/>
    <property type="molecule type" value="Genomic_DNA"/>
</dbReference>
<reference evidence="2 3" key="1">
    <citation type="submission" date="2021-06" db="EMBL/GenBank/DDBJ databases">
        <authorList>
            <person name="Palmer J.M."/>
        </authorList>
    </citation>
    <scope>NUCLEOTIDE SEQUENCE [LARGE SCALE GENOMIC DNA]</scope>
    <source>
        <strain evidence="2 3">XR_2019</strain>
        <tissue evidence="2">Muscle</tissue>
    </source>
</reference>
<keyword evidence="1" id="KW-0732">Signal</keyword>
<proteinExistence type="predicted"/>
<evidence type="ECO:0000256" key="1">
    <source>
        <dbReference type="SAM" id="SignalP"/>
    </source>
</evidence>
<keyword evidence="3" id="KW-1185">Reference proteome</keyword>
<protein>
    <recommendedName>
        <fullName evidence="4">Secreted protein</fullName>
    </recommendedName>
</protein>
<evidence type="ECO:0008006" key="4">
    <source>
        <dbReference type="Google" id="ProtNLM"/>
    </source>
</evidence>
<feature type="signal peptide" evidence="1">
    <location>
        <begin position="1"/>
        <end position="15"/>
    </location>
</feature>
<name>A0ABV0X0B4_9TELE</name>
<comment type="caution">
    <text evidence="2">The sequence shown here is derived from an EMBL/GenBank/DDBJ whole genome shotgun (WGS) entry which is preliminary data.</text>
</comment>
<evidence type="ECO:0000313" key="2">
    <source>
        <dbReference type="EMBL" id="MEQ2274341.1"/>
    </source>
</evidence>
<accession>A0ABV0X0B4</accession>
<evidence type="ECO:0000313" key="3">
    <source>
        <dbReference type="Proteomes" id="UP001444071"/>
    </source>
</evidence>
<dbReference type="Proteomes" id="UP001444071">
    <property type="component" value="Unassembled WGS sequence"/>
</dbReference>
<feature type="chain" id="PRO_5046042601" description="Secreted protein" evidence="1">
    <location>
        <begin position="16"/>
        <end position="102"/>
    </location>
</feature>
<gene>
    <name evidence="2" type="ORF">XENORESO_018905</name>
</gene>
<organism evidence="2 3">
    <name type="scientific">Xenotaenia resolanae</name>
    <dbReference type="NCBI Taxonomy" id="208358"/>
    <lineage>
        <taxon>Eukaryota</taxon>
        <taxon>Metazoa</taxon>
        <taxon>Chordata</taxon>
        <taxon>Craniata</taxon>
        <taxon>Vertebrata</taxon>
        <taxon>Euteleostomi</taxon>
        <taxon>Actinopterygii</taxon>
        <taxon>Neopterygii</taxon>
        <taxon>Teleostei</taxon>
        <taxon>Neoteleostei</taxon>
        <taxon>Acanthomorphata</taxon>
        <taxon>Ovalentaria</taxon>
        <taxon>Atherinomorphae</taxon>
        <taxon>Cyprinodontiformes</taxon>
        <taxon>Goodeidae</taxon>
        <taxon>Xenotaenia</taxon>
    </lineage>
</organism>
<sequence length="102" mass="11475">MGLLHGAMLTYLVQCTVPVQSSITVSWLEVHCAVLSDWSEHSWQRAVCHPTGPLAQAGRQMEALQVNEKRKTLKLILHQRKGIHAHPGMHKITPDNQPLVHF</sequence>